<feature type="chain" id="PRO_5002043774" evidence="1">
    <location>
        <begin position="26"/>
        <end position="51"/>
    </location>
</feature>
<accession>A0A0A9DS98</accession>
<dbReference type="AlphaFoldDB" id="A0A0A9DS98"/>
<evidence type="ECO:0000313" key="2">
    <source>
        <dbReference type="EMBL" id="JAD89563.1"/>
    </source>
</evidence>
<reference evidence="2" key="1">
    <citation type="submission" date="2014-09" db="EMBL/GenBank/DDBJ databases">
        <authorList>
            <person name="Magalhaes I.L.F."/>
            <person name="Oliveira U."/>
            <person name="Santos F.R."/>
            <person name="Vidigal T.H.D.A."/>
            <person name="Brescovit A.D."/>
            <person name="Santos A.J."/>
        </authorList>
    </citation>
    <scope>NUCLEOTIDE SEQUENCE</scope>
    <source>
        <tissue evidence="2">Shoot tissue taken approximately 20 cm above the soil surface</tissue>
    </source>
</reference>
<keyword evidence="1" id="KW-0732">Signal</keyword>
<proteinExistence type="predicted"/>
<dbReference type="EMBL" id="GBRH01208332">
    <property type="protein sequence ID" value="JAD89563.1"/>
    <property type="molecule type" value="Transcribed_RNA"/>
</dbReference>
<protein>
    <submittedName>
        <fullName evidence="2">Uncharacterized protein</fullName>
    </submittedName>
</protein>
<feature type="signal peptide" evidence="1">
    <location>
        <begin position="1"/>
        <end position="25"/>
    </location>
</feature>
<sequence>MRTLQKRRGCCFKAFLVMNLMTVNVQRWVVSLQCPEVRYTTSPVSFMICLN</sequence>
<reference evidence="2" key="2">
    <citation type="journal article" date="2015" name="Data Brief">
        <title>Shoot transcriptome of the giant reed, Arundo donax.</title>
        <authorList>
            <person name="Barrero R.A."/>
            <person name="Guerrero F.D."/>
            <person name="Moolhuijzen P."/>
            <person name="Goolsby J.A."/>
            <person name="Tidwell J."/>
            <person name="Bellgard S.E."/>
            <person name="Bellgard M.I."/>
        </authorList>
    </citation>
    <scope>NUCLEOTIDE SEQUENCE</scope>
    <source>
        <tissue evidence="2">Shoot tissue taken approximately 20 cm above the soil surface</tissue>
    </source>
</reference>
<evidence type="ECO:0000256" key="1">
    <source>
        <dbReference type="SAM" id="SignalP"/>
    </source>
</evidence>
<organism evidence="2">
    <name type="scientific">Arundo donax</name>
    <name type="common">Giant reed</name>
    <name type="synonym">Donax arundinaceus</name>
    <dbReference type="NCBI Taxonomy" id="35708"/>
    <lineage>
        <taxon>Eukaryota</taxon>
        <taxon>Viridiplantae</taxon>
        <taxon>Streptophyta</taxon>
        <taxon>Embryophyta</taxon>
        <taxon>Tracheophyta</taxon>
        <taxon>Spermatophyta</taxon>
        <taxon>Magnoliopsida</taxon>
        <taxon>Liliopsida</taxon>
        <taxon>Poales</taxon>
        <taxon>Poaceae</taxon>
        <taxon>PACMAD clade</taxon>
        <taxon>Arundinoideae</taxon>
        <taxon>Arundineae</taxon>
        <taxon>Arundo</taxon>
    </lineage>
</organism>
<name>A0A0A9DS98_ARUDO</name>